<keyword evidence="2" id="KW-0238">DNA-binding</keyword>
<evidence type="ECO:0000313" key="2">
    <source>
        <dbReference type="EMBL" id="SHF12259.1"/>
    </source>
</evidence>
<dbReference type="AlphaFoldDB" id="A0A1M4Z2H1"/>
<protein>
    <submittedName>
        <fullName evidence="2">Predicted DNA-binding transcriptional regulator YafY, contains an HTH and WYL domains</fullName>
    </submittedName>
</protein>
<dbReference type="EMBL" id="FQVG01000036">
    <property type="protein sequence ID" value="SHF12259.1"/>
    <property type="molecule type" value="Genomic_DNA"/>
</dbReference>
<evidence type="ECO:0000313" key="3">
    <source>
        <dbReference type="Proteomes" id="UP000184423"/>
    </source>
</evidence>
<gene>
    <name evidence="2" type="ORF">SAMN02746091_01814</name>
</gene>
<dbReference type="Proteomes" id="UP000184423">
    <property type="component" value="Unassembled WGS sequence"/>
</dbReference>
<reference evidence="3" key="1">
    <citation type="submission" date="2016-11" db="EMBL/GenBank/DDBJ databases">
        <authorList>
            <person name="Varghese N."/>
            <person name="Submissions S."/>
        </authorList>
    </citation>
    <scope>NUCLEOTIDE SEQUENCE [LARGE SCALE GENOMIC DNA]</scope>
    <source>
        <strain evidence="3">DSM 10124</strain>
    </source>
</reference>
<dbReference type="InterPro" id="IPR057727">
    <property type="entry name" value="WCX_dom"/>
</dbReference>
<keyword evidence="3" id="KW-1185">Reference proteome</keyword>
<evidence type="ECO:0000259" key="1">
    <source>
        <dbReference type="Pfam" id="PF25583"/>
    </source>
</evidence>
<dbReference type="Pfam" id="PF25583">
    <property type="entry name" value="WCX"/>
    <property type="match status" value="1"/>
</dbReference>
<feature type="domain" description="WCX" evidence="1">
    <location>
        <begin position="249"/>
        <end position="325"/>
    </location>
</feature>
<dbReference type="GO" id="GO:0003677">
    <property type="term" value="F:DNA binding"/>
    <property type="evidence" value="ECO:0007669"/>
    <property type="project" value="UniProtKB-KW"/>
</dbReference>
<dbReference type="PROSITE" id="PS52050">
    <property type="entry name" value="WYL"/>
    <property type="match status" value="1"/>
</dbReference>
<accession>A0A1M4Z2H1</accession>
<sequence length="332" mass="39609">MDKLSIMLKVIASLYKGAKTIKELSEELELDVDVMRDIVAFDLKAMSKVLGFWEIKLYDEEGNELDRALDELYCSDDEDICLDKCRQLITENTTIEIWIDNIKSIDILNRYERFCLYELLKDSDKQFIKNIKDKITSKLEAEFIKEYTILKDRRLVKHYNDIFNIDIELINKIFGAINNRRKINIIKAERSIEFVSPLCLVYDNDTDNWYLEYFKRGINHIRLDNIQNIEVLDRCFRVNKGYKGRYKVVKIRVFDEKNAKDRAIRHLSRRNIIEIDNGQGYIDIKTKVYELNLFKRWVRTLGPSCIILEPKDLRDEFKNRLEDWLKIYNGEG</sequence>
<dbReference type="RefSeq" id="WP_073249169.1">
    <property type="nucleotide sequence ID" value="NZ_FQVG01000036.1"/>
</dbReference>
<proteinExistence type="predicted"/>
<name>A0A1M4Z2H1_9CLOT</name>
<organism evidence="2 3">
    <name type="scientific">Caloramator proteoclasticus DSM 10124</name>
    <dbReference type="NCBI Taxonomy" id="1121262"/>
    <lineage>
        <taxon>Bacteria</taxon>
        <taxon>Bacillati</taxon>
        <taxon>Bacillota</taxon>
        <taxon>Clostridia</taxon>
        <taxon>Eubacteriales</taxon>
        <taxon>Clostridiaceae</taxon>
        <taxon>Caloramator</taxon>
    </lineage>
</organism>